<gene>
    <name evidence="1" type="ORF">GOP47_0007454</name>
</gene>
<dbReference type="EMBL" id="JABFUD020000007">
    <property type="protein sequence ID" value="KAI5077630.1"/>
    <property type="molecule type" value="Genomic_DNA"/>
</dbReference>
<proteinExistence type="predicted"/>
<keyword evidence="2" id="KW-1185">Reference proteome</keyword>
<comment type="caution">
    <text evidence="1">The sequence shown here is derived from an EMBL/GenBank/DDBJ whole genome shotgun (WGS) entry which is preliminary data.</text>
</comment>
<dbReference type="Proteomes" id="UP000886520">
    <property type="component" value="Chromosome 7"/>
</dbReference>
<protein>
    <submittedName>
        <fullName evidence="1">Uncharacterized protein</fullName>
    </submittedName>
</protein>
<name>A0A9D4V1B5_ADICA</name>
<sequence>MTSSGIWLRPIREATLIRLSGVLWERPVDIAKALADARLSDCLLFDSGFSSVPVLDERMRWEQNFEIDGEGGQMKVMKEGKSSSGMSKSTDYSSAVLIDAAIEIIEGRRGGGDVDELQCNDVEGMASGAQADAELLNYVPAHVFLESHSPYLPPKAMLRSLSTLGLPVTFDTHSILPLLEDIAGAPAHHLHLLLQISGDVNATELQLVEALQPLPNLVVGGLALLPLGHRFILPPTLPLVCHKFTHLRFMVCLFIFNWRTGRAYNNTK</sequence>
<accession>A0A9D4V1B5</accession>
<reference evidence="1" key="1">
    <citation type="submission" date="2021-01" db="EMBL/GenBank/DDBJ databases">
        <title>Adiantum capillus-veneris genome.</title>
        <authorList>
            <person name="Fang Y."/>
            <person name="Liao Q."/>
        </authorList>
    </citation>
    <scope>NUCLEOTIDE SEQUENCE</scope>
    <source>
        <strain evidence="1">H3</strain>
        <tissue evidence="1">Leaf</tissue>
    </source>
</reference>
<organism evidence="1 2">
    <name type="scientific">Adiantum capillus-veneris</name>
    <name type="common">Maidenhair fern</name>
    <dbReference type="NCBI Taxonomy" id="13818"/>
    <lineage>
        <taxon>Eukaryota</taxon>
        <taxon>Viridiplantae</taxon>
        <taxon>Streptophyta</taxon>
        <taxon>Embryophyta</taxon>
        <taxon>Tracheophyta</taxon>
        <taxon>Polypodiopsida</taxon>
        <taxon>Polypodiidae</taxon>
        <taxon>Polypodiales</taxon>
        <taxon>Pteridineae</taxon>
        <taxon>Pteridaceae</taxon>
        <taxon>Vittarioideae</taxon>
        <taxon>Adiantum</taxon>
    </lineage>
</organism>
<evidence type="ECO:0000313" key="2">
    <source>
        <dbReference type="Proteomes" id="UP000886520"/>
    </source>
</evidence>
<dbReference type="AlphaFoldDB" id="A0A9D4V1B5"/>
<evidence type="ECO:0000313" key="1">
    <source>
        <dbReference type="EMBL" id="KAI5077630.1"/>
    </source>
</evidence>